<keyword evidence="6" id="KW-1185">Reference proteome</keyword>
<sequence>MASKSRLAKVSLPTDAEPGAELVQWSCKEGYVYVPIPPAGSAGHRADKWDVDKWFKALKVELVASGDDMTVRLNDQQTGELFAECPLPSDGTPLTTAVEPVVDSSRYFVLRVVDKDTGKHAFIGLGFRERNDASGFTTGLDEYRKYLRRKQEADAMRADYERQESGEHGTHRDYSLKENIVIPLKIGNVKRQDAGDACSGSSGSKAADIVVQGVGALKLAPPPPPTSQGPIPNMQTEGAVDSPTASAAAALDTSVPSQGMGPTSVPVGQDDVDEWGDFTGSSAT</sequence>
<evidence type="ECO:0000256" key="1">
    <source>
        <dbReference type="SAM" id="MobiDB-lite"/>
    </source>
</evidence>
<dbReference type="InterPro" id="IPR012466">
    <property type="entry name" value="NECAP_PHear"/>
</dbReference>
<feature type="compositionally biased region" description="Low complexity" evidence="1">
    <location>
        <begin position="239"/>
        <end position="256"/>
    </location>
</feature>
<name>A0A8J4GQ71_9CHLO</name>
<dbReference type="Gene3D" id="2.30.29.30">
    <property type="entry name" value="Pleckstrin-homology domain (PH domain)/Phosphotyrosine-binding domain (PTB)"/>
    <property type="match status" value="1"/>
</dbReference>
<evidence type="ECO:0000313" key="6">
    <source>
        <dbReference type="Proteomes" id="UP000747110"/>
    </source>
</evidence>
<dbReference type="SUPFAM" id="SSF50729">
    <property type="entry name" value="PH domain-like"/>
    <property type="match status" value="1"/>
</dbReference>
<dbReference type="PANTHER" id="PTHR12847:SF9">
    <property type="entry name" value="NECAP-LIKE PROTEIN CG9132"/>
    <property type="match status" value="1"/>
</dbReference>
<reference evidence="4" key="1">
    <citation type="journal article" date="2021" name="Proc. Natl. Acad. Sci. U.S.A.">
        <title>Three genomes in the algal genus Volvox reveal the fate of a haploid sex-determining region after a transition to homothallism.</title>
        <authorList>
            <person name="Yamamoto K."/>
            <person name="Hamaji T."/>
            <person name="Kawai-Toyooka H."/>
            <person name="Matsuzaki R."/>
            <person name="Takahashi F."/>
            <person name="Nishimura Y."/>
            <person name="Kawachi M."/>
            <person name="Noguchi H."/>
            <person name="Minakuchi Y."/>
            <person name="Umen J.G."/>
            <person name="Toyoda A."/>
            <person name="Nozaki H."/>
        </authorList>
    </citation>
    <scope>NUCLEOTIDE SEQUENCE</scope>
    <source>
        <strain evidence="4">NIES-3785</strain>
        <strain evidence="3">NIES-3786</strain>
    </source>
</reference>
<feature type="domain" description="NECAP PHear" evidence="2">
    <location>
        <begin position="23"/>
        <end position="186"/>
    </location>
</feature>
<evidence type="ECO:0000259" key="2">
    <source>
        <dbReference type="Pfam" id="PF07933"/>
    </source>
</evidence>
<comment type="caution">
    <text evidence="4">The sequence shown here is derived from an EMBL/GenBank/DDBJ whole genome shotgun (WGS) entry which is preliminary data.</text>
</comment>
<dbReference type="PANTHER" id="PTHR12847">
    <property type="entry name" value="ATP-BINDING CASSETTE ABC TRANSPORTER-RELATED"/>
    <property type="match status" value="1"/>
</dbReference>
<dbReference type="GO" id="GO:0006897">
    <property type="term" value="P:endocytosis"/>
    <property type="evidence" value="ECO:0007669"/>
    <property type="project" value="InterPro"/>
</dbReference>
<dbReference type="AlphaFoldDB" id="A0A8J4GQ71"/>
<proteinExistence type="predicted"/>
<dbReference type="CDD" id="cd13228">
    <property type="entry name" value="PHear_NECAP"/>
    <property type="match status" value="1"/>
</dbReference>
<evidence type="ECO:0000313" key="4">
    <source>
        <dbReference type="EMBL" id="GIM11681.1"/>
    </source>
</evidence>
<feature type="region of interest" description="Disordered" evidence="1">
    <location>
        <begin position="220"/>
        <end position="284"/>
    </location>
</feature>
<dbReference type="OrthoDB" id="10265489at2759"/>
<evidence type="ECO:0000313" key="5">
    <source>
        <dbReference type="Proteomes" id="UP000722791"/>
    </source>
</evidence>
<protein>
    <recommendedName>
        <fullName evidence="2">NECAP PHear domain-containing protein</fullName>
    </recommendedName>
</protein>
<dbReference type="Proteomes" id="UP000747110">
    <property type="component" value="Unassembled WGS sequence"/>
</dbReference>
<gene>
    <name evidence="3" type="ORF">Vretifemale_5333</name>
    <name evidence="4" type="ORF">Vretimale_15185</name>
</gene>
<evidence type="ECO:0000313" key="3">
    <source>
        <dbReference type="EMBL" id="GIL75586.1"/>
    </source>
</evidence>
<organism evidence="4 5">
    <name type="scientific">Volvox reticuliferus</name>
    <dbReference type="NCBI Taxonomy" id="1737510"/>
    <lineage>
        <taxon>Eukaryota</taxon>
        <taxon>Viridiplantae</taxon>
        <taxon>Chlorophyta</taxon>
        <taxon>core chlorophytes</taxon>
        <taxon>Chlorophyceae</taxon>
        <taxon>CS clade</taxon>
        <taxon>Chlamydomonadales</taxon>
        <taxon>Volvocaceae</taxon>
        <taxon>Volvox</taxon>
    </lineage>
</organism>
<dbReference type="EMBL" id="BNCQ01000040">
    <property type="protein sequence ID" value="GIM11681.1"/>
    <property type="molecule type" value="Genomic_DNA"/>
</dbReference>
<dbReference type="InterPro" id="IPR011993">
    <property type="entry name" value="PH-like_dom_sf"/>
</dbReference>
<dbReference type="GO" id="GO:0030125">
    <property type="term" value="C:clathrin vesicle coat"/>
    <property type="evidence" value="ECO:0007669"/>
    <property type="project" value="TreeGrafter"/>
</dbReference>
<accession>A0A8J4GQ71</accession>
<dbReference type="Pfam" id="PF07933">
    <property type="entry name" value="DUF1681"/>
    <property type="match status" value="1"/>
</dbReference>
<dbReference type="EMBL" id="BNCP01000007">
    <property type="protein sequence ID" value="GIL75586.1"/>
    <property type="molecule type" value="Genomic_DNA"/>
</dbReference>
<dbReference type="Proteomes" id="UP000722791">
    <property type="component" value="Unassembled WGS sequence"/>
</dbReference>